<sequence>MFLKKQTMSVPNKSPQQEDATASLVITGISDVAVTCKKSEPFVGKGRILVGLSLDVRHQIRNKLMHEIPGKTDQQKTRRDRYLLNGGAVQHASAGVMS</sequence>
<dbReference type="EMBL" id="BMDD01000004">
    <property type="protein sequence ID" value="GGH81253.1"/>
    <property type="molecule type" value="Genomic_DNA"/>
</dbReference>
<evidence type="ECO:0000256" key="1">
    <source>
        <dbReference type="SAM" id="MobiDB-lite"/>
    </source>
</evidence>
<reference evidence="3" key="1">
    <citation type="journal article" date="2019" name="Int. J. Syst. Evol. Microbiol.">
        <title>The Global Catalogue of Microorganisms (GCM) 10K type strain sequencing project: providing services to taxonomists for standard genome sequencing and annotation.</title>
        <authorList>
            <consortium name="The Broad Institute Genomics Platform"/>
            <consortium name="The Broad Institute Genome Sequencing Center for Infectious Disease"/>
            <person name="Wu L."/>
            <person name="Ma J."/>
        </authorList>
    </citation>
    <scope>NUCLEOTIDE SEQUENCE [LARGE SCALE GENOMIC DNA]</scope>
    <source>
        <strain evidence="3">CCM 8702</strain>
    </source>
</reference>
<protein>
    <submittedName>
        <fullName evidence="2">Uncharacterized protein</fullName>
    </submittedName>
</protein>
<evidence type="ECO:0000313" key="3">
    <source>
        <dbReference type="Proteomes" id="UP000605427"/>
    </source>
</evidence>
<comment type="caution">
    <text evidence="2">The sequence shown here is derived from an EMBL/GenBank/DDBJ whole genome shotgun (WGS) entry which is preliminary data.</text>
</comment>
<evidence type="ECO:0000313" key="2">
    <source>
        <dbReference type="EMBL" id="GGH81253.1"/>
    </source>
</evidence>
<accession>A0ABQ1ZWU0</accession>
<proteinExistence type="predicted"/>
<name>A0ABQ1ZWU0_9BACL</name>
<gene>
    <name evidence="2" type="ORF">GCM10007362_30770</name>
</gene>
<keyword evidence="3" id="KW-1185">Reference proteome</keyword>
<organism evidence="2 3">
    <name type="scientific">Saccharibacillus endophyticus</name>
    <dbReference type="NCBI Taxonomy" id="2060666"/>
    <lineage>
        <taxon>Bacteria</taxon>
        <taxon>Bacillati</taxon>
        <taxon>Bacillota</taxon>
        <taxon>Bacilli</taxon>
        <taxon>Bacillales</taxon>
        <taxon>Paenibacillaceae</taxon>
        <taxon>Saccharibacillus</taxon>
    </lineage>
</organism>
<dbReference type="Proteomes" id="UP000605427">
    <property type="component" value="Unassembled WGS sequence"/>
</dbReference>
<feature type="region of interest" description="Disordered" evidence="1">
    <location>
        <begin position="1"/>
        <end position="20"/>
    </location>
</feature>